<name>A0A9X3NFM5_9ACTN</name>
<dbReference type="EMBL" id="JAPDDP010000068">
    <property type="protein sequence ID" value="MDA0184125.1"/>
    <property type="molecule type" value="Genomic_DNA"/>
</dbReference>
<sequence>MSVLDHLRPIGDQAPSEIADTIYHAGPKMRHDTKVAASSLLYVIAQWAATDLQQFAEGILREVNEGAPAVLDELFATMGPALAEMEALVNAYRLANPVDDTAQQMSRAIGAVRQAFDGAVAARRSFSADPGTV</sequence>
<accession>A0A9X3NFM5</accession>
<reference evidence="1" key="1">
    <citation type="submission" date="2022-10" db="EMBL/GenBank/DDBJ databases">
        <title>The WGS of Solirubrobacter phytolaccae KCTC 29190.</title>
        <authorList>
            <person name="Jiang Z."/>
        </authorList>
    </citation>
    <scope>NUCLEOTIDE SEQUENCE</scope>
    <source>
        <strain evidence="1">KCTC 29190</strain>
    </source>
</reference>
<dbReference type="RefSeq" id="WP_270028542.1">
    <property type="nucleotide sequence ID" value="NZ_JAPDDP010000068.1"/>
</dbReference>
<proteinExistence type="predicted"/>
<evidence type="ECO:0000313" key="2">
    <source>
        <dbReference type="Proteomes" id="UP001147653"/>
    </source>
</evidence>
<protein>
    <submittedName>
        <fullName evidence="1">Uncharacterized protein</fullName>
    </submittedName>
</protein>
<keyword evidence="2" id="KW-1185">Reference proteome</keyword>
<organism evidence="1 2">
    <name type="scientific">Solirubrobacter phytolaccae</name>
    <dbReference type="NCBI Taxonomy" id="1404360"/>
    <lineage>
        <taxon>Bacteria</taxon>
        <taxon>Bacillati</taxon>
        <taxon>Actinomycetota</taxon>
        <taxon>Thermoleophilia</taxon>
        <taxon>Solirubrobacterales</taxon>
        <taxon>Solirubrobacteraceae</taxon>
        <taxon>Solirubrobacter</taxon>
    </lineage>
</organism>
<dbReference type="Proteomes" id="UP001147653">
    <property type="component" value="Unassembled WGS sequence"/>
</dbReference>
<comment type="caution">
    <text evidence="1">The sequence shown here is derived from an EMBL/GenBank/DDBJ whole genome shotgun (WGS) entry which is preliminary data.</text>
</comment>
<gene>
    <name evidence="1" type="ORF">OJ997_27700</name>
</gene>
<dbReference type="AlphaFoldDB" id="A0A9X3NFM5"/>
<evidence type="ECO:0000313" key="1">
    <source>
        <dbReference type="EMBL" id="MDA0184125.1"/>
    </source>
</evidence>